<keyword evidence="3" id="KW-0150">Chloroplast</keyword>
<feature type="transmembrane region" description="Helical" evidence="10">
    <location>
        <begin position="62"/>
        <end position="82"/>
    </location>
</feature>
<comment type="similarity">
    <text evidence="2">Belongs to the psbW family.</text>
</comment>
<comment type="caution">
    <text evidence="11">The sequence shown here is derived from an EMBL/GenBank/DDBJ whole genome shotgun (WGS) entry which is preliminary data.</text>
</comment>
<dbReference type="InterPro" id="IPR009806">
    <property type="entry name" value="PSII_PsbW_class2"/>
</dbReference>
<evidence type="ECO:0000256" key="8">
    <source>
        <dbReference type="ARBA" id="ARBA00023276"/>
    </source>
</evidence>
<reference evidence="11" key="1">
    <citation type="submission" date="2021-01" db="EMBL/GenBank/DDBJ databases">
        <title>Adiantum capillus-veneris genome.</title>
        <authorList>
            <person name="Fang Y."/>
            <person name="Liao Q."/>
        </authorList>
    </citation>
    <scope>NUCLEOTIDE SEQUENCE</scope>
    <source>
        <strain evidence="11">H3</strain>
        <tissue evidence="11">Leaf</tissue>
    </source>
</reference>
<dbReference type="PANTHER" id="PTHR34552">
    <property type="entry name" value="PHOTOSYSTEM II REACTION CENTER W PROTEIN, CHLOROPLASTIC"/>
    <property type="match status" value="1"/>
</dbReference>
<evidence type="ECO:0000256" key="3">
    <source>
        <dbReference type="ARBA" id="ARBA00022528"/>
    </source>
</evidence>
<keyword evidence="7 10" id="KW-0472">Membrane</keyword>
<keyword evidence="12" id="KW-1185">Reference proteome</keyword>
<keyword evidence="5" id="KW-0934">Plastid</keyword>
<keyword evidence="10" id="KW-1133">Transmembrane helix</keyword>
<dbReference type="AlphaFoldDB" id="A0A9D4ZIG2"/>
<dbReference type="GO" id="GO:0009535">
    <property type="term" value="C:chloroplast thylakoid membrane"/>
    <property type="evidence" value="ECO:0007669"/>
    <property type="project" value="UniProtKB-SubCell"/>
</dbReference>
<sequence length="136" mass="13805">MAAAMSTSLSTISSSLIGQSPDATKLRAPARAIAGLPAFPTFHISNSSQRQEKKGSSAGEQVALPAAVLVAAVAQGGSAIALVDDRLSTEGTGLGLGVSNPLLIWILLGVATLIWALFFVYSSRLPPGDDDSGLSL</sequence>
<gene>
    <name evidence="11" type="ORF">GOP47_0010102</name>
</gene>
<evidence type="ECO:0000256" key="7">
    <source>
        <dbReference type="ARBA" id="ARBA00023136"/>
    </source>
</evidence>
<dbReference type="EMBL" id="JABFUD020000010">
    <property type="protein sequence ID" value="KAI5074141.1"/>
    <property type="molecule type" value="Genomic_DNA"/>
</dbReference>
<dbReference type="GO" id="GO:0042549">
    <property type="term" value="P:photosystem II stabilization"/>
    <property type="evidence" value="ECO:0007669"/>
    <property type="project" value="TreeGrafter"/>
</dbReference>
<keyword evidence="4" id="KW-0602">Photosynthesis</keyword>
<keyword evidence="6" id="KW-0793">Thylakoid</keyword>
<proteinExistence type="inferred from homology"/>
<keyword evidence="8" id="KW-0604">Photosystem II</keyword>
<evidence type="ECO:0000256" key="5">
    <source>
        <dbReference type="ARBA" id="ARBA00022640"/>
    </source>
</evidence>
<keyword evidence="10" id="KW-0812">Transmembrane</keyword>
<evidence type="ECO:0000256" key="2">
    <source>
        <dbReference type="ARBA" id="ARBA00010395"/>
    </source>
</evidence>
<evidence type="ECO:0000256" key="1">
    <source>
        <dbReference type="ARBA" id="ARBA00004581"/>
    </source>
</evidence>
<feature type="transmembrane region" description="Helical" evidence="10">
    <location>
        <begin position="102"/>
        <end position="121"/>
    </location>
</feature>
<dbReference type="GO" id="GO:0009523">
    <property type="term" value="C:photosystem II"/>
    <property type="evidence" value="ECO:0007669"/>
    <property type="project" value="UniProtKB-KW"/>
</dbReference>
<dbReference type="GO" id="GO:0015979">
    <property type="term" value="P:photosynthesis"/>
    <property type="evidence" value="ECO:0007669"/>
    <property type="project" value="UniProtKB-KW"/>
</dbReference>
<dbReference type="OrthoDB" id="2017665at2759"/>
<organism evidence="11 12">
    <name type="scientific">Adiantum capillus-veneris</name>
    <name type="common">Maidenhair fern</name>
    <dbReference type="NCBI Taxonomy" id="13818"/>
    <lineage>
        <taxon>Eukaryota</taxon>
        <taxon>Viridiplantae</taxon>
        <taxon>Streptophyta</taxon>
        <taxon>Embryophyta</taxon>
        <taxon>Tracheophyta</taxon>
        <taxon>Polypodiopsida</taxon>
        <taxon>Polypodiidae</taxon>
        <taxon>Polypodiales</taxon>
        <taxon>Pteridineae</taxon>
        <taxon>Pteridaceae</taxon>
        <taxon>Vittarioideae</taxon>
        <taxon>Adiantum</taxon>
    </lineage>
</organism>
<dbReference type="Proteomes" id="UP000886520">
    <property type="component" value="Chromosome 10"/>
</dbReference>
<accession>A0A9D4ZIG2</accession>
<protein>
    <recommendedName>
        <fullName evidence="9">PSII 6.1 kDa protein</fullName>
    </recommendedName>
</protein>
<evidence type="ECO:0000256" key="4">
    <source>
        <dbReference type="ARBA" id="ARBA00022531"/>
    </source>
</evidence>
<evidence type="ECO:0000256" key="6">
    <source>
        <dbReference type="ARBA" id="ARBA00023078"/>
    </source>
</evidence>
<evidence type="ECO:0000313" key="11">
    <source>
        <dbReference type="EMBL" id="KAI5074141.1"/>
    </source>
</evidence>
<evidence type="ECO:0000256" key="9">
    <source>
        <dbReference type="ARBA" id="ARBA00031756"/>
    </source>
</evidence>
<name>A0A9D4ZIG2_ADICA</name>
<dbReference type="PANTHER" id="PTHR34552:SF1">
    <property type="entry name" value="PHOTOSYSTEM II REACTION CENTER W PROTEIN, CHLOROPLASTIC"/>
    <property type="match status" value="1"/>
</dbReference>
<evidence type="ECO:0000256" key="10">
    <source>
        <dbReference type="SAM" id="Phobius"/>
    </source>
</evidence>
<comment type="subcellular location">
    <subcellularLocation>
        <location evidence="1">Plastid</location>
        <location evidence="1">Chloroplast thylakoid membrane</location>
        <topology evidence="1">Single-pass membrane protein</topology>
    </subcellularLocation>
</comment>
<evidence type="ECO:0000313" key="12">
    <source>
        <dbReference type="Proteomes" id="UP000886520"/>
    </source>
</evidence>
<dbReference type="Pfam" id="PF07123">
    <property type="entry name" value="PsbW"/>
    <property type="match status" value="1"/>
</dbReference>